<dbReference type="Proteomes" id="UP000193144">
    <property type="component" value="Unassembled WGS sequence"/>
</dbReference>
<feature type="domain" description="C2H2-type" evidence="2">
    <location>
        <begin position="195"/>
        <end position="216"/>
    </location>
</feature>
<comment type="caution">
    <text evidence="3">The sequence shown here is derived from an EMBL/GenBank/DDBJ whole genome shotgun (WGS) entry which is preliminary data.</text>
</comment>
<accession>A0A1Y1Y654</accession>
<evidence type="ECO:0000256" key="1">
    <source>
        <dbReference type="SAM" id="MobiDB-lite"/>
    </source>
</evidence>
<sequence length="272" mass="30083">MDLDEPEPPTSSTHHLLFQDSNMRGRPQSSIVSHPSPLVVMDPVSIHGTSPTWDSLASDHTKAQPTTTYETHIPPSSIFTSRDPTQCPPSISSGYPTLSANPSVSYDPSSTSSAYYFPPWPPQATSSTCKSTYSGEGGGLTRKGTGGLMRNPVCLNPPHTACEKCDKQFTGIYRSGNLRRHYREMHPDQREEYNCRVCNVPFKRADAQRKHEWKQHKLLDVKPKKRVSRMSEALSLDASPIDILGSADDSSKDPVTGPIQPEPSRESRSTDF</sequence>
<proteinExistence type="predicted"/>
<dbReference type="PROSITE" id="PS00028">
    <property type="entry name" value="ZINC_FINGER_C2H2_1"/>
    <property type="match status" value="1"/>
</dbReference>
<dbReference type="Gene3D" id="3.30.160.60">
    <property type="entry name" value="Classic Zinc Finger"/>
    <property type="match status" value="1"/>
</dbReference>
<dbReference type="EMBL" id="MCFA01000340">
    <property type="protein sequence ID" value="ORX93468.1"/>
    <property type="molecule type" value="Genomic_DNA"/>
</dbReference>
<feature type="compositionally biased region" description="Polar residues" evidence="1">
    <location>
        <begin position="10"/>
        <end position="33"/>
    </location>
</feature>
<evidence type="ECO:0000259" key="2">
    <source>
        <dbReference type="PROSITE" id="PS00028"/>
    </source>
</evidence>
<feature type="compositionally biased region" description="Polar residues" evidence="1">
    <location>
        <begin position="77"/>
        <end position="102"/>
    </location>
</feature>
<organism evidence="3 4">
    <name type="scientific">Clohesyomyces aquaticus</name>
    <dbReference type="NCBI Taxonomy" id="1231657"/>
    <lineage>
        <taxon>Eukaryota</taxon>
        <taxon>Fungi</taxon>
        <taxon>Dikarya</taxon>
        <taxon>Ascomycota</taxon>
        <taxon>Pezizomycotina</taxon>
        <taxon>Dothideomycetes</taxon>
        <taxon>Pleosporomycetidae</taxon>
        <taxon>Pleosporales</taxon>
        <taxon>Lindgomycetaceae</taxon>
        <taxon>Clohesyomyces</taxon>
    </lineage>
</organism>
<name>A0A1Y1Y654_9PLEO</name>
<reference evidence="3 4" key="1">
    <citation type="submission" date="2016-07" db="EMBL/GenBank/DDBJ databases">
        <title>Pervasive Adenine N6-methylation of Active Genes in Fungi.</title>
        <authorList>
            <consortium name="DOE Joint Genome Institute"/>
            <person name="Mondo S.J."/>
            <person name="Dannebaum R.O."/>
            <person name="Kuo R.C."/>
            <person name="Labutti K."/>
            <person name="Haridas S."/>
            <person name="Kuo A."/>
            <person name="Salamov A."/>
            <person name="Ahrendt S.R."/>
            <person name="Lipzen A."/>
            <person name="Sullivan W."/>
            <person name="Andreopoulos W.B."/>
            <person name="Clum A."/>
            <person name="Lindquist E."/>
            <person name="Daum C."/>
            <person name="Ramamoorthy G.K."/>
            <person name="Gryganskyi A."/>
            <person name="Culley D."/>
            <person name="Magnuson J.K."/>
            <person name="James T.Y."/>
            <person name="O'Malley M.A."/>
            <person name="Stajich J.E."/>
            <person name="Spatafora J.W."/>
            <person name="Visel A."/>
            <person name="Grigoriev I.V."/>
        </authorList>
    </citation>
    <scope>NUCLEOTIDE SEQUENCE [LARGE SCALE GENOMIC DNA]</scope>
    <source>
        <strain evidence="3 4">CBS 115471</strain>
    </source>
</reference>
<evidence type="ECO:0000313" key="4">
    <source>
        <dbReference type="Proteomes" id="UP000193144"/>
    </source>
</evidence>
<keyword evidence="4" id="KW-1185">Reference proteome</keyword>
<dbReference type="InterPro" id="IPR013087">
    <property type="entry name" value="Znf_C2H2_type"/>
</dbReference>
<protein>
    <recommendedName>
        <fullName evidence="2">C2H2-type domain-containing protein</fullName>
    </recommendedName>
</protein>
<feature type="region of interest" description="Disordered" evidence="1">
    <location>
        <begin position="1"/>
        <end position="104"/>
    </location>
</feature>
<dbReference type="OrthoDB" id="8922241at2759"/>
<evidence type="ECO:0000313" key="3">
    <source>
        <dbReference type="EMBL" id="ORX93468.1"/>
    </source>
</evidence>
<feature type="region of interest" description="Disordered" evidence="1">
    <location>
        <begin position="224"/>
        <end position="272"/>
    </location>
</feature>
<dbReference type="AlphaFoldDB" id="A0A1Y1Y654"/>
<feature type="compositionally biased region" description="Basic and acidic residues" evidence="1">
    <location>
        <begin position="263"/>
        <end position="272"/>
    </location>
</feature>
<gene>
    <name evidence="3" type="ORF">BCR34DRAFT_239544</name>
</gene>